<sequence>VLNLWLKHPSGLPKQHSPERDMMFSLATPWSELHHARPILTSWAAQACASELERETRSVILPENGLRAFIRTPCPRSSALTAASTGTNPDTHLVRWSDLGESTIDAAQILFRSVTPLIWGFLEQVAKKKRRPTAKNGAERRPPELVSDHAIGQLLFCRNRSVNVLPLQRSLTFFAARASTIIYRIESRFGSTTTYNTLLDGLRTTGNERIAAAAQLARSLRRWGKLIFDNTQRYNRQNEMRMGRVNQMLKGAAGIWIEMIVQDLSAWDLDEKLRLIALGQRYAVTPQMLFDLIDHKHLCTVRILHYVQVLVDYIPELADLRPRVREKFEELAAKAPGPVPNHQTNVYSLRSNASDLSFTAGIGTAVDNFLSTQLGQTKEDWNRRLVVVGGDGATFEGLSRLKKQRQNHDREVLRYDNVDLELELWHTRWTEVNRFYGAHCGPEGSSDPSTLRASINAIHRTVPPNLQKVEFQSSLDTLMLIGNARMLDCWRFAWPRTYDLRKHFAEKKRLNALPSLDDLLVLAKQLDLMYSTPMAHEVASKLRERQPVAIRVLDSPGWVRTKSDAEIGEKEGFGGDRVLANSIAFLHDFLLLREWTQATAIGSGGRVYEVLKSTLFNFAGSGHNPKYFSYVLETVLSLEFECSPALKHAQLQNWLINPSGLAGHYVEGDLVQEHYIKPLTAYSQRANAAYDGDFERNVLSPNLDHLVRLTQRMEAAVHLSKRSQKHTSMHNDPELAILLAFYIQHDIHRFHIGNSF</sequence>
<evidence type="ECO:0000259" key="1">
    <source>
        <dbReference type="Pfam" id="PF20231"/>
    </source>
</evidence>
<dbReference type="Pfam" id="PF20231">
    <property type="entry name" value="DUF6589"/>
    <property type="match status" value="1"/>
</dbReference>
<name>J0DCB4_AURST</name>
<dbReference type="OMA" id="SGHHITP"/>
<dbReference type="KEGG" id="adl:AURDEDRAFT_47200"/>
<feature type="domain" description="DUF6589" evidence="1">
    <location>
        <begin position="281"/>
        <end position="726"/>
    </location>
</feature>
<dbReference type="OrthoDB" id="3256296at2759"/>
<organism evidence="2 3">
    <name type="scientific">Auricularia subglabra (strain TFB-10046 / SS5)</name>
    <name type="common">White-rot fungus</name>
    <name type="synonym">Auricularia delicata (strain TFB10046)</name>
    <dbReference type="NCBI Taxonomy" id="717982"/>
    <lineage>
        <taxon>Eukaryota</taxon>
        <taxon>Fungi</taxon>
        <taxon>Dikarya</taxon>
        <taxon>Basidiomycota</taxon>
        <taxon>Agaricomycotina</taxon>
        <taxon>Agaricomycetes</taxon>
        <taxon>Auriculariales</taxon>
        <taxon>Auriculariaceae</taxon>
        <taxon>Auricularia</taxon>
    </lineage>
</organism>
<dbReference type="AlphaFoldDB" id="J0DCB4"/>
<keyword evidence="3" id="KW-1185">Reference proteome</keyword>
<proteinExistence type="predicted"/>
<dbReference type="InParanoid" id="J0DCB4"/>
<dbReference type="InterPro" id="IPR046496">
    <property type="entry name" value="DUF6589"/>
</dbReference>
<accession>J0DCB4</accession>
<evidence type="ECO:0000313" key="2">
    <source>
        <dbReference type="EMBL" id="EJD39739.1"/>
    </source>
</evidence>
<reference evidence="3" key="1">
    <citation type="journal article" date="2012" name="Science">
        <title>The Paleozoic origin of enzymatic lignin decomposition reconstructed from 31 fungal genomes.</title>
        <authorList>
            <person name="Floudas D."/>
            <person name="Binder M."/>
            <person name="Riley R."/>
            <person name="Barry K."/>
            <person name="Blanchette R.A."/>
            <person name="Henrissat B."/>
            <person name="Martinez A.T."/>
            <person name="Otillar R."/>
            <person name="Spatafora J.W."/>
            <person name="Yadav J.S."/>
            <person name="Aerts A."/>
            <person name="Benoit I."/>
            <person name="Boyd A."/>
            <person name="Carlson A."/>
            <person name="Copeland A."/>
            <person name="Coutinho P.M."/>
            <person name="de Vries R.P."/>
            <person name="Ferreira P."/>
            <person name="Findley K."/>
            <person name="Foster B."/>
            <person name="Gaskell J."/>
            <person name="Glotzer D."/>
            <person name="Gorecki P."/>
            <person name="Heitman J."/>
            <person name="Hesse C."/>
            <person name="Hori C."/>
            <person name="Igarashi K."/>
            <person name="Jurgens J.A."/>
            <person name="Kallen N."/>
            <person name="Kersten P."/>
            <person name="Kohler A."/>
            <person name="Kuees U."/>
            <person name="Kumar T.K.A."/>
            <person name="Kuo A."/>
            <person name="LaButti K."/>
            <person name="Larrondo L.F."/>
            <person name="Lindquist E."/>
            <person name="Ling A."/>
            <person name="Lombard V."/>
            <person name="Lucas S."/>
            <person name="Lundell T."/>
            <person name="Martin R."/>
            <person name="McLaughlin D.J."/>
            <person name="Morgenstern I."/>
            <person name="Morin E."/>
            <person name="Murat C."/>
            <person name="Nagy L.G."/>
            <person name="Nolan M."/>
            <person name="Ohm R.A."/>
            <person name="Patyshakuliyeva A."/>
            <person name="Rokas A."/>
            <person name="Ruiz-Duenas F.J."/>
            <person name="Sabat G."/>
            <person name="Salamov A."/>
            <person name="Samejima M."/>
            <person name="Schmutz J."/>
            <person name="Slot J.C."/>
            <person name="St John F."/>
            <person name="Stenlid J."/>
            <person name="Sun H."/>
            <person name="Sun S."/>
            <person name="Syed K."/>
            <person name="Tsang A."/>
            <person name="Wiebenga A."/>
            <person name="Young D."/>
            <person name="Pisabarro A."/>
            <person name="Eastwood D.C."/>
            <person name="Martin F."/>
            <person name="Cullen D."/>
            <person name="Grigoriev I.V."/>
            <person name="Hibbett D.S."/>
        </authorList>
    </citation>
    <scope>NUCLEOTIDE SEQUENCE [LARGE SCALE GENOMIC DNA]</scope>
    <source>
        <strain evidence="3">TFB10046</strain>
    </source>
</reference>
<feature type="non-terminal residue" evidence="2">
    <location>
        <position position="1"/>
    </location>
</feature>
<feature type="non-terminal residue" evidence="2">
    <location>
        <position position="756"/>
    </location>
</feature>
<dbReference type="EMBL" id="JH687810">
    <property type="protein sequence ID" value="EJD39739.1"/>
    <property type="molecule type" value="Genomic_DNA"/>
</dbReference>
<dbReference type="Proteomes" id="UP000006514">
    <property type="component" value="Unassembled WGS sequence"/>
</dbReference>
<protein>
    <recommendedName>
        <fullName evidence="1">DUF6589 domain-containing protein</fullName>
    </recommendedName>
</protein>
<gene>
    <name evidence="2" type="ORF">AURDEDRAFT_47200</name>
</gene>
<evidence type="ECO:0000313" key="3">
    <source>
        <dbReference type="Proteomes" id="UP000006514"/>
    </source>
</evidence>
<dbReference type="eggNOG" id="ENOG502SJ72">
    <property type="taxonomic scope" value="Eukaryota"/>
</dbReference>